<evidence type="ECO:0000313" key="2">
    <source>
        <dbReference type="EMBL" id="MEJ8566183.1"/>
    </source>
</evidence>
<dbReference type="GO" id="GO:0016616">
    <property type="term" value="F:oxidoreductase activity, acting on the CH-OH group of donors, NAD or NADP as acceptor"/>
    <property type="evidence" value="ECO:0007669"/>
    <property type="project" value="TreeGrafter"/>
</dbReference>
<dbReference type="SUPFAM" id="SSF51735">
    <property type="entry name" value="NAD(P)-binding Rossmann-fold domains"/>
    <property type="match status" value="1"/>
</dbReference>
<dbReference type="FunFam" id="3.40.50.720:FF:000084">
    <property type="entry name" value="Short-chain dehydrogenase reductase"/>
    <property type="match status" value="1"/>
</dbReference>
<dbReference type="EMBL" id="JAZHOG010000001">
    <property type="protein sequence ID" value="MEJ8566183.1"/>
    <property type="molecule type" value="Genomic_DNA"/>
</dbReference>
<evidence type="ECO:0000256" key="1">
    <source>
        <dbReference type="ARBA" id="ARBA00006484"/>
    </source>
</evidence>
<dbReference type="CDD" id="cd05233">
    <property type="entry name" value="SDR_c"/>
    <property type="match status" value="1"/>
</dbReference>
<comment type="caution">
    <text evidence="2">The sequence shown here is derived from an EMBL/GenBank/DDBJ whole genome shotgun (WGS) entry which is preliminary data.</text>
</comment>
<reference evidence="2 3" key="1">
    <citation type="submission" date="2024-02" db="EMBL/GenBank/DDBJ databases">
        <title>A novel Wenzhouxiangellaceae bacterium, isolated from coastal sediments.</title>
        <authorList>
            <person name="Du Z.-J."/>
            <person name="Ye Y.-Q."/>
            <person name="Zhang X.-Y."/>
        </authorList>
    </citation>
    <scope>NUCLEOTIDE SEQUENCE [LARGE SCALE GENOMIC DNA]</scope>
    <source>
        <strain evidence="2 3">CH-27</strain>
    </source>
</reference>
<dbReference type="RefSeq" id="WP_354693506.1">
    <property type="nucleotide sequence ID" value="NZ_JAZHOG010000001.1"/>
</dbReference>
<protein>
    <submittedName>
        <fullName evidence="2">SDR family oxidoreductase</fullName>
    </submittedName>
</protein>
<dbReference type="InterPro" id="IPR036291">
    <property type="entry name" value="NAD(P)-bd_dom_sf"/>
</dbReference>
<gene>
    <name evidence="2" type="ORF">V3330_00990</name>
</gene>
<dbReference type="GO" id="GO:0030497">
    <property type="term" value="P:fatty acid elongation"/>
    <property type="evidence" value="ECO:0007669"/>
    <property type="project" value="TreeGrafter"/>
</dbReference>
<dbReference type="PANTHER" id="PTHR42760">
    <property type="entry name" value="SHORT-CHAIN DEHYDROGENASES/REDUCTASES FAMILY MEMBER"/>
    <property type="match status" value="1"/>
</dbReference>
<dbReference type="AlphaFoldDB" id="A0AAW9R9B9"/>
<dbReference type="Gene3D" id="3.40.50.720">
    <property type="entry name" value="NAD(P)-binding Rossmann-like Domain"/>
    <property type="match status" value="1"/>
</dbReference>
<proteinExistence type="inferred from homology"/>
<dbReference type="Proteomes" id="UP001359886">
    <property type="component" value="Unassembled WGS sequence"/>
</dbReference>
<sequence length="248" mass="25921">MNAQNNTMENGVAVVTGGSAGIGASISRHLLDAGHTVLNLSRRGSGFEHERLIDVPVDLSDTGATRQVADELSRQYDITTVVHNAGVIRPSLIEDVDLEDVDYITRLHLHAGIILVQAALPAMKAAGFGRVVVVGSRAMLGLQTRTGYAATKAGQVGMVRTWALELGPHGVTANVVAPGPIVTDMFTEVIPEDSDKARALAESIPVRRLGQADDVARAVMFLVSPGSGFVTGQTLFVCGGTSVGSLSL</sequence>
<comment type="similarity">
    <text evidence="1">Belongs to the short-chain dehydrogenases/reductases (SDR) family.</text>
</comment>
<keyword evidence="3" id="KW-1185">Reference proteome</keyword>
<organism evidence="2 3">
    <name type="scientific">Elongatibacter sediminis</name>
    <dbReference type="NCBI Taxonomy" id="3119006"/>
    <lineage>
        <taxon>Bacteria</taxon>
        <taxon>Pseudomonadati</taxon>
        <taxon>Pseudomonadota</taxon>
        <taxon>Gammaproteobacteria</taxon>
        <taxon>Chromatiales</taxon>
        <taxon>Wenzhouxiangellaceae</taxon>
        <taxon>Elongatibacter</taxon>
    </lineage>
</organism>
<dbReference type="PRINTS" id="PR00081">
    <property type="entry name" value="GDHRDH"/>
</dbReference>
<name>A0AAW9R9B9_9GAMM</name>
<evidence type="ECO:0000313" key="3">
    <source>
        <dbReference type="Proteomes" id="UP001359886"/>
    </source>
</evidence>
<accession>A0AAW9R9B9</accession>
<dbReference type="Pfam" id="PF13561">
    <property type="entry name" value="adh_short_C2"/>
    <property type="match status" value="1"/>
</dbReference>
<dbReference type="InterPro" id="IPR002347">
    <property type="entry name" value="SDR_fam"/>
</dbReference>
<dbReference type="PANTHER" id="PTHR42760:SF129">
    <property type="entry name" value="OXIDOREDUCTASE"/>
    <property type="match status" value="1"/>
</dbReference>